<gene>
    <name evidence="6" type="ORF">SAMN04488103_102169</name>
</gene>
<evidence type="ECO:0000259" key="4">
    <source>
        <dbReference type="PROSITE" id="PS50042"/>
    </source>
</evidence>
<dbReference type="InterPro" id="IPR036388">
    <property type="entry name" value="WH-like_DNA-bd_sf"/>
</dbReference>
<protein>
    <submittedName>
        <fullName evidence="6">CRP/FNR family transcriptional regulator, anaerobic regulatory protein</fullName>
    </submittedName>
</protein>
<evidence type="ECO:0000313" key="6">
    <source>
        <dbReference type="EMBL" id="SEM82006.1"/>
    </source>
</evidence>
<dbReference type="Pfam" id="PF00027">
    <property type="entry name" value="cNMP_binding"/>
    <property type="match status" value="1"/>
</dbReference>
<evidence type="ECO:0000256" key="3">
    <source>
        <dbReference type="ARBA" id="ARBA00023163"/>
    </source>
</evidence>
<dbReference type="GO" id="GO:0005829">
    <property type="term" value="C:cytosol"/>
    <property type="evidence" value="ECO:0007669"/>
    <property type="project" value="TreeGrafter"/>
</dbReference>
<dbReference type="InterPro" id="IPR014710">
    <property type="entry name" value="RmlC-like_jellyroll"/>
</dbReference>
<dbReference type="PANTHER" id="PTHR24567">
    <property type="entry name" value="CRP FAMILY TRANSCRIPTIONAL REGULATORY PROTEIN"/>
    <property type="match status" value="1"/>
</dbReference>
<dbReference type="PROSITE" id="PS50042">
    <property type="entry name" value="CNMP_BINDING_3"/>
    <property type="match status" value="1"/>
</dbReference>
<feature type="domain" description="HTH crp-type" evidence="5">
    <location>
        <begin position="143"/>
        <end position="206"/>
    </location>
</feature>
<dbReference type="SUPFAM" id="SSF51206">
    <property type="entry name" value="cAMP-binding domain-like"/>
    <property type="match status" value="1"/>
</dbReference>
<evidence type="ECO:0000259" key="5">
    <source>
        <dbReference type="PROSITE" id="PS51063"/>
    </source>
</evidence>
<dbReference type="GO" id="GO:0003700">
    <property type="term" value="F:DNA-binding transcription factor activity"/>
    <property type="evidence" value="ECO:0007669"/>
    <property type="project" value="TreeGrafter"/>
</dbReference>
<dbReference type="PANTHER" id="PTHR24567:SF74">
    <property type="entry name" value="HTH-TYPE TRANSCRIPTIONAL REGULATOR ARCR"/>
    <property type="match status" value="1"/>
</dbReference>
<evidence type="ECO:0000256" key="1">
    <source>
        <dbReference type="ARBA" id="ARBA00023015"/>
    </source>
</evidence>
<sequence length="218" mass="23610">MTWVHTADLADLTRPQIAALEALPPRSLPQGTPLFHAGDRAQGFLMVLEGRVEVFLTGPSGREILLYAVEPGQSCVQTTLGLLGDEAYSGEALTATPCRAVMIPRGLFLSLMDDSPAFRRFVFRAFGQRMQGMTQLLERLAFQRVEARLAGALLDLAQGGAVHATQSELATRIGSAREVVSRRLEALARKGLVTVERGRVLLLSPAALEEIARSDADM</sequence>
<dbReference type="Proteomes" id="UP000198761">
    <property type="component" value="Unassembled WGS sequence"/>
</dbReference>
<dbReference type="InterPro" id="IPR018490">
    <property type="entry name" value="cNMP-bd_dom_sf"/>
</dbReference>
<feature type="domain" description="Cyclic nucleotide-binding" evidence="4">
    <location>
        <begin position="20"/>
        <end position="129"/>
    </location>
</feature>
<dbReference type="Gene3D" id="2.60.120.10">
    <property type="entry name" value="Jelly Rolls"/>
    <property type="match status" value="1"/>
</dbReference>
<dbReference type="GO" id="GO:0003677">
    <property type="term" value="F:DNA binding"/>
    <property type="evidence" value="ECO:0007669"/>
    <property type="project" value="UniProtKB-KW"/>
</dbReference>
<dbReference type="AlphaFoldDB" id="A0A1H8BGW6"/>
<keyword evidence="1" id="KW-0805">Transcription regulation</keyword>
<keyword evidence="7" id="KW-1185">Reference proteome</keyword>
<dbReference type="SUPFAM" id="SSF46785">
    <property type="entry name" value="Winged helix' DNA-binding domain"/>
    <property type="match status" value="1"/>
</dbReference>
<dbReference type="SMART" id="SM00419">
    <property type="entry name" value="HTH_CRP"/>
    <property type="match status" value="1"/>
</dbReference>
<reference evidence="6 7" key="1">
    <citation type="submission" date="2016-10" db="EMBL/GenBank/DDBJ databases">
        <authorList>
            <person name="de Groot N.N."/>
        </authorList>
    </citation>
    <scope>NUCLEOTIDE SEQUENCE [LARGE SCALE GENOMIC DNA]</scope>
    <source>
        <strain evidence="6 7">DSM 3857</strain>
    </source>
</reference>
<accession>A0A1H8BGW6</accession>
<dbReference type="InterPro" id="IPR000595">
    <property type="entry name" value="cNMP-bd_dom"/>
</dbReference>
<dbReference type="EMBL" id="FOCE01000002">
    <property type="protein sequence ID" value="SEM82006.1"/>
    <property type="molecule type" value="Genomic_DNA"/>
</dbReference>
<dbReference type="InterPro" id="IPR050397">
    <property type="entry name" value="Env_Response_Regulators"/>
</dbReference>
<keyword evidence="2" id="KW-0238">DNA-binding</keyword>
<dbReference type="InterPro" id="IPR012318">
    <property type="entry name" value="HTH_CRP"/>
</dbReference>
<evidence type="ECO:0000256" key="2">
    <source>
        <dbReference type="ARBA" id="ARBA00023125"/>
    </source>
</evidence>
<evidence type="ECO:0000313" key="7">
    <source>
        <dbReference type="Proteomes" id="UP000198761"/>
    </source>
</evidence>
<dbReference type="STRING" id="933059.SAMN04488103_102169"/>
<dbReference type="Pfam" id="PF13545">
    <property type="entry name" value="HTH_Crp_2"/>
    <property type="match status" value="1"/>
</dbReference>
<dbReference type="OrthoDB" id="9776746at2"/>
<dbReference type="InterPro" id="IPR036390">
    <property type="entry name" value="WH_DNA-bd_sf"/>
</dbReference>
<name>A0A1H8BGW6_9RHOB</name>
<dbReference type="CDD" id="cd00038">
    <property type="entry name" value="CAP_ED"/>
    <property type="match status" value="1"/>
</dbReference>
<dbReference type="Gene3D" id="1.10.10.10">
    <property type="entry name" value="Winged helix-like DNA-binding domain superfamily/Winged helix DNA-binding domain"/>
    <property type="match status" value="1"/>
</dbReference>
<dbReference type="RefSeq" id="WP_091297699.1">
    <property type="nucleotide sequence ID" value="NZ_FOCE01000002.1"/>
</dbReference>
<organism evidence="6 7">
    <name type="scientific">Gemmobacter aquatilis</name>
    <dbReference type="NCBI Taxonomy" id="933059"/>
    <lineage>
        <taxon>Bacteria</taxon>
        <taxon>Pseudomonadati</taxon>
        <taxon>Pseudomonadota</taxon>
        <taxon>Alphaproteobacteria</taxon>
        <taxon>Rhodobacterales</taxon>
        <taxon>Paracoccaceae</taxon>
        <taxon>Gemmobacter</taxon>
    </lineage>
</organism>
<dbReference type="PROSITE" id="PS51063">
    <property type="entry name" value="HTH_CRP_2"/>
    <property type="match status" value="1"/>
</dbReference>
<proteinExistence type="predicted"/>
<keyword evidence="3" id="KW-0804">Transcription</keyword>